<feature type="transmembrane region" description="Helical" evidence="1">
    <location>
        <begin position="26"/>
        <end position="47"/>
    </location>
</feature>
<keyword evidence="3" id="KW-1185">Reference proteome</keyword>
<evidence type="ECO:0000313" key="2">
    <source>
        <dbReference type="EMBL" id="TDK44886.1"/>
    </source>
</evidence>
<gene>
    <name evidence="2" type="ORF">E1898_09960</name>
</gene>
<keyword evidence="1" id="KW-0812">Transmembrane</keyword>
<sequence>MDQIFDWCVSFLYWLSDLFGMTYKEINVWIFVIIWPLIILVQGLYIIRIKKQLRKYEEPKS</sequence>
<keyword evidence="1" id="KW-1133">Transmembrane helix</keyword>
<keyword evidence="1" id="KW-0472">Membrane</keyword>
<reference evidence="2 3" key="1">
    <citation type="submission" date="2019-03" db="EMBL/GenBank/DDBJ databases">
        <title>Algoriphagus aquimaris sp. nov., isolated form marine sediment in Pohang, Korea.</title>
        <authorList>
            <person name="Kim J."/>
            <person name="Yoon S.-H."/>
            <person name="Lee S.-S."/>
        </authorList>
    </citation>
    <scope>NUCLEOTIDE SEQUENCE [LARGE SCALE GENOMIC DNA]</scope>
    <source>
        <strain evidence="2 3">F21</strain>
    </source>
</reference>
<comment type="caution">
    <text evidence="2">The sequence shown here is derived from an EMBL/GenBank/DDBJ whole genome shotgun (WGS) entry which is preliminary data.</text>
</comment>
<organism evidence="2 3">
    <name type="scientific">Algoriphagus formosus</name>
    <dbReference type="NCBI Taxonomy" id="2007308"/>
    <lineage>
        <taxon>Bacteria</taxon>
        <taxon>Pseudomonadati</taxon>
        <taxon>Bacteroidota</taxon>
        <taxon>Cytophagia</taxon>
        <taxon>Cytophagales</taxon>
        <taxon>Cyclobacteriaceae</taxon>
        <taxon>Algoriphagus</taxon>
    </lineage>
</organism>
<evidence type="ECO:0000313" key="3">
    <source>
        <dbReference type="Proteomes" id="UP000295438"/>
    </source>
</evidence>
<accession>A0A4R5V0H9</accession>
<dbReference type="AlphaFoldDB" id="A0A4R5V0H9"/>
<evidence type="ECO:0000256" key="1">
    <source>
        <dbReference type="SAM" id="Phobius"/>
    </source>
</evidence>
<protein>
    <submittedName>
        <fullName evidence="2">Uncharacterized protein</fullName>
    </submittedName>
</protein>
<dbReference type="Proteomes" id="UP000295438">
    <property type="component" value="Unassembled WGS sequence"/>
</dbReference>
<proteinExistence type="predicted"/>
<name>A0A4R5V0H9_9BACT</name>
<dbReference type="EMBL" id="SMUW01000033">
    <property type="protein sequence ID" value="TDK44886.1"/>
    <property type="molecule type" value="Genomic_DNA"/>
</dbReference>